<dbReference type="STRING" id="1182541.W9XEJ1"/>
<dbReference type="Proteomes" id="UP000019484">
    <property type="component" value="Unassembled WGS sequence"/>
</dbReference>
<dbReference type="Pfam" id="PF23155">
    <property type="entry name" value="DUF7053"/>
    <property type="match status" value="1"/>
</dbReference>
<dbReference type="GeneID" id="19163890"/>
<sequence>MSFLQTTFKTGYITDLILPPVPTGKTSSDVFLAGHALALSMARSPETMSRLNPFVYSVQTMSAADPHAVDARAIAARFDVNVDNDKLDNTPSSATADTESDSESQFVHYEIKDKLPVALGYSADLTYHSAIRRTKEGIEALTDPGSGVLLHGRWMVKGVALDGDANKERTNRDDGTGDASASAGVLTLLETNTISCSVLVAWYIRASMDKSHRTAHQRFKELWTQRMNELGYPPA</sequence>
<proteinExistence type="predicted"/>
<reference evidence="2 3" key="1">
    <citation type="submission" date="2013-03" db="EMBL/GenBank/DDBJ databases">
        <title>The Genome Sequence of Capronia coronata CBS 617.96.</title>
        <authorList>
            <consortium name="The Broad Institute Genomics Platform"/>
            <person name="Cuomo C."/>
            <person name="de Hoog S."/>
            <person name="Gorbushina A."/>
            <person name="Walker B."/>
            <person name="Young S.K."/>
            <person name="Zeng Q."/>
            <person name="Gargeya S."/>
            <person name="Fitzgerald M."/>
            <person name="Haas B."/>
            <person name="Abouelleil A."/>
            <person name="Allen A.W."/>
            <person name="Alvarado L."/>
            <person name="Arachchi H.M."/>
            <person name="Berlin A.M."/>
            <person name="Chapman S.B."/>
            <person name="Gainer-Dewar J."/>
            <person name="Goldberg J."/>
            <person name="Griggs A."/>
            <person name="Gujja S."/>
            <person name="Hansen M."/>
            <person name="Howarth C."/>
            <person name="Imamovic A."/>
            <person name="Ireland A."/>
            <person name="Larimer J."/>
            <person name="McCowan C."/>
            <person name="Murphy C."/>
            <person name="Pearson M."/>
            <person name="Poon T.W."/>
            <person name="Priest M."/>
            <person name="Roberts A."/>
            <person name="Saif S."/>
            <person name="Shea T."/>
            <person name="Sisk P."/>
            <person name="Sykes S."/>
            <person name="Wortman J."/>
            <person name="Nusbaum C."/>
            <person name="Birren B."/>
        </authorList>
    </citation>
    <scope>NUCLEOTIDE SEQUENCE [LARGE SCALE GENOMIC DNA]</scope>
    <source>
        <strain evidence="2 3">CBS 617.96</strain>
    </source>
</reference>
<dbReference type="OrthoDB" id="4153721at2759"/>
<evidence type="ECO:0000259" key="1">
    <source>
        <dbReference type="Pfam" id="PF23155"/>
    </source>
</evidence>
<dbReference type="RefSeq" id="XP_007728091.1">
    <property type="nucleotide sequence ID" value="XM_007729901.1"/>
</dbReference>
<dbReference type="EMBL" id="AMWN01000011">
    <property type="protein sequence ID" value="EXJ78643.1"/>
    <property type="molecule type" value="Genomic_DNA"/>
</dbReference>
<dbReference type="HOGENOM" id="CLU_1152297_0_0_1"/>
<gene>
    <name evidence="2" type="ORF">A1O1_09044</name>
</gene>
<evidence type="ECO:0000313" key="2">
    <source>
        <dbReference type="EMBL" id="EXJ78643.1"/>
    </source>
</evidence>
<keyword evidence="3" id="KW-1185">Reference proteome</keyword>
<name>W9XEJ1_9EURO</name>
<protein>
    <recommendedName>
        <fullName evidence="1">DUF7053 domain-containing protein</fullName>
    </recommendedName>
</protein>
<comment type="caution">
    <text evidence="2">The sequence shown here is derived from an EMBL/GenBank/DDBJ whole genome shotgun (WGS) entry which is preliminary data.</text>
</comment>
<dbReference type="AlphaFoldDB" id="W9XEJ1"/>
<organism evidence="2 3">
    <name type="scientific">Capronia coronata CBS 617.96</name>
    <dbReference type="NCBI Taxonomy" id="1182541"/>
    <lineage>
        <taxon>Eukaryota</taxon>
        <taxon>Fungi</taxon>
        <taxon>Dikarya</taxon>
        <taxon>Ascomycota</taxon>
        <taxon>Pezizomycotina</taxon>
        <taxon>Eurotiomycetes</taxon>
        <taxon>Chaetothyriomycetidae</taxon>
        <taxon>Chaetothyriales</taxon>
        <taxon>Herpotrichiellaceae</taxon>
        <taxon>Capronia</taxon>
    </lineage>
</organism>
<feature type="domain" description="DUF7053" evidence="1">
    <location>
        <begin position="36"/>
        <end position="221"/>
    </location>
</feature>
<accession>W9XEJ1</accession>
<evidence type="ECO:0000313" key="3">
    <source>
        <dbReference type="Proteomes" id="UP000019484"/>
    </source>
</evidence>
<dbReference type="InterPro" id="IPR055481">
    <property type="entry name" value="DUF7053"/>
</dbReference>